<dbReference type="PRINTS" id="PR00385">
    <property type="entry name" value="P450"/>
</dbReference>
<dbReference type="EMBL" id="NEDP02004099">
    <property type="protein sequence ID" value="OWF46728.1"/>
    <property type="molecule type" value="Genomic_DNA"/>
</dbReference>
<evidence type="ECO:0000256" key="16">
    <source>
        <dbReference type="ARBA" id="ARBA00023098"/>
    </source>
</evidence>
<dbReference type="PRINTS" id="PR00463">
    <property type="entry name" value="EP450I"/>
</dbReference>
<evidence type="ECO:0000256" key="10">
    <source>
        <dbReference type="ARBA" id="ARBA00022824"/>
    </source>
</evidence>
<dbReference type="GO" id="GO:0020037">
    <property type="term" value="F:heme binding"/>
    <property type="evidence" value="ECO:0007669"/>
    <property type="project" value="InterPro"/>
</dbReference>
<evidence type="ECO:0000256" key="23">
    <source>
        <dbReference type="ARBA" id="ARBA00058812"/>
    </source>
</evidence>
<keyword evidence="8 27" id="KW-0479">Metal-binding</keyword>
<evidence type="ECO:0000256" key="3">
    <source>
        <dbReference type="ARBA" id="ARBA00004448"/>
    </source>
</evidence>
<evidence type="ECO:0000256" key="13">
    <source>
        <dbReference type="ARBA" id="ARBA00023002"/>
    </source>
</evidence>
<keyword evidence="7 29" id="KW-0812">Transmembrane</keyword>
<dbReference type="GO" id="GO:0102033">
    <property type="term" value="F:long-chain fatty acid omega-hydroxylase activity"/>
    <property type="evidence" value="ECO:0007669"/>
    <property type="project" value="UniProtKB-EC"/>
</dbReference>
<evidence type="ECO:0000256" key="5">
    <source>
        <dbReference type="ARBA" id="ARBA00010617"/>
    </source>
</evidence>
<dbReference type="OrthoDB" id="6283414at2759"/>
<evidence type="ECO:0000256" key="25">
    <source>
        <dbReference type="ARBA" id="ARBA00067282"/>
    </source>
</evidence>
<name>A0A210QDG3_MIZYE</name>
<dbReference type="InterPro" id="IPR002401">
    <property type="entry name" value="Cyt_P450_E_grp-I"/>
</dbReference>
<keyword evidence="15" id="KW-0503">Monooxygenase</keyword>
<sequence>MVLDWFTWNGWTVAIVAVLLILMVSRSLQWPANVPPGPTGYPIVGSILLLSGKKKPKETFRQLRVKFGDVFSLTLGRNLLVVINGVDALKEAFIKRADDFSDRPDTYRSATLMKRKGVAMSSGQHWKHTRTFALTTLREFGFGKKSLEARVMEEVYAFLDVMGNNSGKVYDPKHVIQISISNIICSIVFGKRFEHSDAKFYQLVDLLEEAFRLNQTRSAARNMSWLRFLPGDFFKIKRNRDNFYEISDYMQQQITDHRNTFDPSNPRDFIDAFLKEQERQEPGSAVFEDFNLQATISNLFVAGTETTATTIRWTILQLIYHTDIQDRLRREIENVIGPSRFPTLSDKENMPYYKAVITEALRFGNIAPFSVPHGASKDVEFRGMTIPKGSTIIPNLDSVHFDPNVFKEPTKFNPDRFLGEDGKLNGKEKYVFAFSLGRRICLGESLARLELFLFLTTLIQRFELLPENPDKMPAGPPSKGIQSAVLLILMVSRSLQWPANVPPGPTGYPIVGSMLLFREKKNPKDTFRKLRVKFGDVFSLTLGRNLLVVINGVEALKEAFIKRADDFSDRPDTYRKVLFNFSGVAMSSGQHWKHTRTFALTTLREFGFGKKSLEARVMEEVHAFLDVMGNNSGKVYDPKHVIQISISNIICSIVFGKRFEHRDAKFYQLVDLLEETFRLNQTGSASRNMSWLRFLPGDFFKIKRVRDNFYEISDYMQQQITDHRNTFDPSNPRDFIDAFLKEQERQEPGSAVFEDFNLQATIFNLFVAGTETTATTIRWTILQLIYHTDIQDRLRREIDNVIGPSRFPTLSDKENMPYYEAVITEALRFGNIAPFSVPHGASKDVEFRGMTIPKGSTIIPNLDSVHFDPNVFKEPTKFNPDRFLGEDGKLNGKEKYVFAFSLGRRICLGESLARLELFLFLTTLIQRFELLPENPDKMPAGPPSKGIQSGPPDYKVKALKIN</sequence>
<evidence type="ECO:0000256" key="18">
    <source>
        <dbReference type="ARBA" id="ARBA00023136"/>
    </source>
</evidence>
<keyword evidence="9" id="KW-0999">Mitochondrion inner membrane</keyword>
<dbReference type="GO" id="GO:0005743">
    <property type="term" value="C:mitochondrial inner membrane"/>
    <property type="evidence" value="ECO:0007669"/>
    <property type="project" value="UniProtKB-SubCell"/>
</dbReference>
<keyword evidence="11" id="KW-0492">Microsome</keyword>
<comment type="cofactor">
    <cofactor evidence="1 27">
        <name>heme</name>
        <dbReference type="ChEBI" id="CHEBI:30413"/>
    </cofactor>
</comment>
<proteinExistence type="inferred from homology"/>
<evidence type="ECO:0000256" key="15">
    <source>
        <dbReference type="ARBA" id="ARBA00023033"/>
    </source>
</evidence>
<evidence type="ECO:0000256" key="17">
    <source>
        <dbReference type="ARBA" id="ARBA00023128"/>
    </source>
</evidence>
<dbReference type="Pfam" id="PF00067">
    <property type="entry name" value="p450"/>
    <property type="match status" value="2"/>
</dbReference>
<evidence type="ECO:0000256" key="9">
    <source>
        <dbReference type="ARBA" id="ARBA00022792"/>
    </source>
</evidence>
<evidence type="ECO:0000256" key="12">
    <source>
        <dbReference type="ARBA" id="ARBA00022989"/>
    </source>
</evidence>
<evidence type="ECO:0000256" key="22">
    <source>
        <dbReference type="ARBA" id="ARBA00052378"/>
    </source>
</evidence>
<keyword evidence="10" id="KW-0256">Endoplasmic reticulum</keyword>
<comment type="subcellular location">
    <subcellularLocation>
        <location evidence="4">Endoplasmic reticulum membrane</location>
        <topology evidence="4">Multi-pass membrane protein</topology>
    </subcellularLocation>
    <subcellularLocation>
        <location evidence="2">Microsome membrane</location>
        <topology evidence="2">Multi-pass membrane protein</topology>
    </subcellularLocation>
    <subcellularLocation>
        <location evidence="3">Mitochondrion inner membrane</location>
        <topology evidence="3">Multi-pass membrane protein</topology>
    </subcellularLocation>
</comment>
<dbReference type="Proteomes" id="UP000242188">
    <property type="component" value="Unassembled WGS sequence"/>
</dbReference>
<evidence type="ECO:0000256" key="26">
    <source>
        <dbReference type="ARBA" id="ARBA00079181"/>
    </source>
</evidence>
<evidence type="ECO:0000256" key="27">
    <source>
        <dbReference type="PIRSR" id="PIRSR602401-1"/>
    </source>
</evidence>
<dbReference type="Gene3D" id="1.10.630.10">
    <property type="entry name" value="Cytochrome P450"/>
    <property type="match status" value="2"/>
</dbReference>
<keyword evidence="31" id="KW-1185">Reference proteome</keyword>
<evidence type="ECO:0000256" key="21">
    <source>
        <dbReference type="ARBA" id="ARBA00052159"/>
    </source>
</evidence>
<evidence type="ECO:0000256" key="8">
    <source>
        <dbReference type="ARBA" id="ARBA00022723"/>
    </source>
</evidence>
<dbReference type="InterPro" id="IPR001128">
    <property type="entry name" value="Cyt_P450"/>
</dbReference>
<dbReference type="EC" id="1.14.14.80" evidence="24"/>
<evidence type="ECO:0000256" key="11">
    <source>
        <dbReference type="ARBA" id="ARBA00022848"/>
    </source>
</evidence>
<gene>
    <name evidence="30" type="ORF">KP79_PYT21224</name>
</gene>
<feature type="transmembrane region" description="Helical" evidence="29">
    <location>
        <begin position="6"/>
        <end position="24"/>
    </location>
</feature>
<organism evidence="30 31">
    <name type="scientific">Mizuhopecten yessoensis</name>
    <name type="common">Japanese scallop</name>
    <name type="synonym">Patinopecten yessoensis</name>
    <dbReference type="NCBI Taxonomy" id="6573"/>
    <lineage>
        <taxon>Eukaryota</taxon>
        <taxon>Metazoa</taxon>
        <taxon>Spiralia</taxon>
        <taxon>Lophotrochozoa</taxon>
        <taxon>Mollusca</taxon>
        <taxon>Bivalvia</taxon>
        <taxon>Autobranchia</taxon>
        <taxon>Pteriomorphia</taxon>
        <taxon>Pectinida</taxon>
        <taxon>Pectinoidea</taxon>
        <taxon>Pectinidae</taxon>
        <taxon>Mizuhopecten</taxon>
    </lineage>
</organism>
<evidence type="ECO:0000313" key="31">
    <source>
        <dbReference type="Proteomes" id="UP000242188"/>
    </source>
</evidence>
<dbReference type="PANTHER" id="PTHR24300:SF403">
    <property type="entry name" value="CYTOCHROME P450 306A1"/>
    <property type="match status" value="1"/>
</dbReference>
<dbReference type="SUPFAM" id="SSF48264">
    <property type="entry name" value="Cytochrome P450"/>
    <property type="match status" value="2"/>
</dbReference>
<dbReference type="PANTHER" id="PTHR24300">
    <property type="entry name" value="CYTOCHROME P450 508A4-RELATED"/>
    <property type="match status" value="1"/>
</dbReference>
<comment type="caution">
    <text evidence="30">The sequence shown here is derived from an EMBL/GenBank/DDBJ whole genome shotgun (WGS) entry which is preliminary data.</text>
</comment>
<evidence type="ECO:0000256" key="4">
    <source>
        <dbReference type="ARBA" id="ARBA00004477"/>
    </source>
</evidence>
<evidence type="ECO:0000256" key="2">
    <source>
        <dbReference type="ARBA" id="ARBA00004154"/>
    </source>
</evidence>
<comment type="function">
    <text evidence="23">A cytochrome P450 monooxygenase involved in the metabolism of arachidonic acid and its conjugates. Mechanistically, uses molecular oxygen inserting one oxygen atom into a substrate, and reducing the second into a water molecule, with two electrons provided by NADPH via cytochrome P450 reductase (CPR; NADPH-ferrihemoprotein reductase). Acts as an omega and omega-1 hydroxylase for arachidonic acid and possibly for other long chain fatty acids. May modulate the arachidonic acid signaling pathway and play a role in other fatty acid signaling processes. May down-regulate the biological activities of N-arachidonoyl-serotonin, an endocannabinoid that has anti-nociceptive effects through inhibition of fatty acid amide hydrolase FAAH, TRPV1 receptor and T-type calcium channels. Catalyzes C-2 oxidation of the indole ring of N-arachidonoyl-serotonin forming a less active product 2-oxo-N-arachidonoyl-serotonin.</text>
</comment>
<evidence type="ECO:0000256" key="20">
    <source>
        <dbReference type="ARBA" id="ARBA00051320"/>
    </source>
</evidence>
<evidence type="ECO:0000256" key="14">
    <source>
        <dbReference type="ARBA" id="ARBA00023004"/>
    </source>
</evidence>
<dbReference type="PROSITE" id="PS00086">
    <property type="entry name" value="CYTOCHROME_P450"/>
    <property type="match status" value="2"/>
</dbReference>
<dbReference type="GO" id="GO:0006629">
    <property type="term" value="P:lipid metabolic process"/>
    <property type="evidence" value="ECO:0007669"/>
    <property type="project" value="UniProtKB-KW"/>
</dbReference>
<keyword evidence="13" id="KW-0560">Oxidoreductase</keyword>
<evidence type="ECO:0000256" key="19">
    <source>
        <dbReference type="ARBA" id="ARBA00049206"/>
    </source>
</evidence>
<dbReference type="GO" id="GO:0006082">
    <property type="term" value="P:organic acid metabolic process"/>
    <property type="evidence" value="ECO:0007669"/>
    <property type="project" value="TreeGrafter"/>
</dbReference>
<dbReference type="GO" id="GO:0005789">
    <property type="term" value="C:endoplasmic reticulum membrane"/>
    <property type="evidence" value="ECO:0007669"/>
    <property type="project" value="UniProtKB-SubCell"/>
</dbReference>
<comment type="catalytic activity">
    <reaction evidence="21">
        <text>N-[(5Z,8Z,11Z,14Z)-eicosatetraenoyl]-serotonin + reduced [NADPH--hemoprotein reductase] + O2 = 2-oxo-N-[(5Z,8Z,11Z,14Z)-eicosatetraenoyl]-serotonin + oxidized [NADPH--hemoprotein reductase] + H2O + H(+)</text>
        <dbReference type="Rhea" id="RHEA:50296"/>
        <dbReference type="Rhea" id="RHEA-COMP:11964"/>
        <dbReference type="Rhea" id="RHEA-COMP:11965"/>
        <dbReference type="ChEBI" id="CHEBI:15377"/>
        <dbReference type="ChEBI" id="CHEBI:15378"/>
        <dbReference type="ChEBI" id="CHEBI:15379"/>
        <dbReference type="ChEBI" id="CHEBI:57618"/>
        <dbReference type="ChEBI" id="CHEBI:58210"/>
        <dbReference type="ChEBI" id="CHEBI:132255"/>
        <dbReference type="ChEBI" id="CHEBI:132256"/>
    </reaction>
    <physiologicalReaction direction="left-to-right" evidence="21">
        <dbReference type="Rhea" id="RHEA:50297"/>
    </physiologicalReaction>
</comment>
<dbReference type="InterPro" id="IPR036396">
    <property type="entry name" value="Cyt_P450_sf"/>
</dbReference>
<evidence type="ECO:0000313" key="30">
    <source>
        <dbReference type="EMBL" id="OWF46728.1"/>
    </source>
</evidence>
<comment type="catalytic activity">
    <reaction evidence="22">
        <text>an omega-methyl-long-chain fatty acid + reduced [NADPH--hemoprotein reductase] + O2 = an omega-hydroxy-long-chain fatty acid + oxidized [NADPH--hemoprotein reductase] + H2O + H(+)</text>
        <dbReference type="Rhea" id="RHEA:56748"/>
        <dbReference type="Rhea" id="RHEA-COMP:11964"/>
        <dbReference type="Rhea" id="RHEA-COMP:11965"/>
        <dbReference type="ChEBI" id="CHEBI:15377"/>
        <dbReference type="ChEBI" id="CHEBI:15378"/>
        <dbReference type="ChEBI" id="CHEBI:15379"/>
        <dbReference type="ChEBI" id="CHEBI:57618"/>
        <dbReference type="ChEBI" id="CHEBI:58210"/>
        <dbReference type="ChEBI" id="CHEBI:140991"/>
        <dbReference type="ChEBI" id="CHEBI:140992"/>
        <dbReference type="EC" id="1.14.14.80"/>
    </reaction>
    <physiologicalReaction direction="left-to-right" evidence="22">
        <dbReference type="Rhea" id="RHEA:56749"/>
    </physiologicalReaction>
</comment>
<dbReference type="GO" id="GO:0006805">
    <property type="term" value="P:xenobiotic metabolic process"/>
    <property type="evidence" value="ECO:0007669"/>
    <property type="project" value="TreeGrafter"/>
</dbReference>
<dbReference type="InterPro" id="IPR017972">
    <property type="entry name" value="Cyt_P450_CS"/>
</dbReference>
<keyword evidence="14 27" id="KW-0408">Iron</keyword>
<comment type="catalytic activity">
    <reaction evidence="19">
        <text>(5Z,8Z,11Z,14Z)-eicosatetraenoate + reduced [NADPH--hemoprotein reductase] + O2 = 19-hydroxy-(5Z,8Z,11Z,14Z)-eicosatetraenoate + oxidized [NADPH--hemoprotein reductase] + H2O + H(+)</text>
        <dbReference type="Rhea" id="RHEA:39759"/>
        <dbReference type="Rhea" id="RHEA-COMP:11964"/>
        <dbReference type="Rhea" id="RHEA-COMP:11965"/>
        <dbReference type="ChEBI" id="CHEBI:15377"/>
        <dbReference type="ChEBI" id="CHEBI:15378"/>
        <dbReference type="ChEBI" id="CHEBI:15379"/>
        <dbReference type="ChEBI" id="CHEBI:32395"/>
        <dbReference type="ChEBI" id="CHEBI:57618"/>
        <dbReference type="ChEBI" id="CHEBI:58210"/>
        <dbReference type="ChEBI" id="CHEBI:76627"/>
    </reaction>
    <physiologicalReaction direction="left-to-right" evidence="19">
        <dbReference type="Rhea" id="RHEA:39760"/>
    </physiologicalReaction>
</comment>
<evidence type="ECO:0000256" key="24">
    <source>
        <dbReference type="ARBA" id="ARBA00066560"/>
    </source>
</evidence>
<evidence type="ECO:0000256" key="7">
    <source>
        <dbReference type="ARBA" id="ARBA00022692"/>
    </source>
</evidence>
<dbReference type="GO" id="GO:0005506">
    <property type="term" value="F:iron ion binding"/>
    <property type="evidence" value="ECO:0007669"/>
    <property type="project" value="InterPro"/>
</dbReference>
<dbReference type="AlphaFoldDB" id="A0A210QDG3"/>
<feature type="region of interest" description="Disordered" evidence="28">
    <location>
        <begin position="933"/>
        <end position="953"/>
    </location>
</feature>
<protein>
    <recommendedName>
        <fullName evidence="25">Cytochrome P450 2U1</fullName>
        <ecNumber evidence="24">1.14.14.80</ecNumber>
    </recommendedName>
    <alternativeName>
        <fullName evidence="26">Long-chain fatty acid omega-monooxygenase</fullName>
    </alternativeName>
</protein>
<keyword evidence="16" id="KW-0443">Lipid metabolism</keyword>
<reference evidence="30 31" key="1">
    <citation type="journal article" date="2017" name="Nat. Ecol. Evol.">
        <title>Scallop genome provides insights into evolution of bilaterian karyotype and development.</title>
        <authorList>
            <person name="Wang S."/>
            <person name="Zhang J."/>
            <person name="Jiao W."/>
            <person name="Li J."/>
            <person name="Xun X."/>
            <person name="Sun Y."/>
            <person name="Guo X."/>
            <person name="Huan P."/>
            <person name="Dong B."/>
            <person name="Zhang L."/>
            <person name="Hu X."/>
            <person name="Sun X."/>
            <person name="Wang J."/>
            <person name="Zhao C."/>
            <person name="Wang Y."/>
            <person name="Wang D."/>
            <person name="Huang X."/>
            <person name="Wang R."/>
            <person name="Lv J."/>
            <person name="Li Y."/>
            <person name="Zhang Z."/>
            <person name="Liu B."/>
            <person name="Lu W."/>
            <person name="Hui Y."/>
            <person name="Liang J."/>
            <person name="Zhou Z."/>
            <person name="Hou R."/>
            <person name="Li X."/>
            <person name="Liu Y."/>
            <person name="Li H."/>
            <person name="Ning X."/>
            <person name="Lin Y."/>
            <person name="Zhao L."/>
            <person name="Xing Q."/>
            <person name="Dou J."/>
            <person name="Li Y."/>
            <person name="Mao J."/>
            <person name="Guo H."/>
            <person name="Dou H."/>
            <person name="Li T."/>
            <person name="Mu C."/>
            <person name="Jiang W."/>
            <person name="Fu Q."/>
            <person name="Fu X."/>
            <person name="Miao Y."/>
            <person name="Liu J."/>
            <person name="Yu Q."/>
            <person name="Li R."/>
            <person name="Liao H."/>
            <person name="Li X."/>
            <person name="Kong Y."/>
            <person name="Jiang Z."/>
            <person name="Chourrout D."/>
            <person name="Li R."/>
            <person name="Bao Z."/>
        </authorList>
    </citation>
    <scope>NUCLEOTIDE SEQUENCE [LARGE SCALE GENOMIC DNA]</scope>
    <source>
        <strain evidence="30 31">PY_sf001</strain>
    </source>
</reference>
<dbReference type="STRING" id="6573.A0A210QDG3"/>
<dbReference type="FunFam" id="1.10.630.10:FF:000017">
    <property type="entry name" value="cytochrome P450 2U1 isoform X1"/>
    <property type="match status" value="2"/>
</dbReference>
<dbReference type="InterPro" id="IPR050182">
    <property type="entry name" value="Cytochrome_P450_fam2"/>
</dbReference>
<evidence type="ECO:0000256" key="6">
    <source>
        <dbReference type="ARBA" id="ARBA00022617"/>
    </source>
</evidence>
<keyword evidence="6 27" id="KW-0349">Heme</keyword>
<keyword evidence="17" id="KW-0496">Mitochondrion</keyword>
<dbReference type="GO" id="GO:0008395">
    <property type="term" value="F:steroid hydroxylase activity"/>
    <property type="evidence" value="ECO:0007669"/>
    <property type="project" value="TreeGrafter"/>
</dbReference>
<keyword evidence="12 29" id="KW-1133">Transmembrane helix</keyword>
<comment type="catalytic activity">
    <reaction evidence="20">
        <text>(5Z,8Z,11Z,14Z)-eicosatetraenoate + reduced [NADPH--hemoprotein reductase] + O2 = 20-hydroxy-(5Z,8Z,11Z,14Z)-eicosatetraenoate + oxidized [NADPH--hemoprotein reductase] + H2O + H(+)</text>
        <dbReference type="Rhea" id="RHEA:39755"/>
        <dbReference type="Rhea" id="RHEA-COMP:11964"/>
        <dbReference type="Rhea" id="RHEA-COMP:11965"/>
        <dbReference type="ChEBI" id="CHEBI:15377"/>
        <dbReference type="ChEBI" id="CHEBI:15378"/>
        <dbReference type="ChEBI" id="CHEBI:15379"/>
        <dbReference type="ChEBI" id="CHEBI:32395"/>
        <dbReference type="ChEBI" id="CHEBI:57618"/>
        <dbReference type="ChEBI" id="CHEBI:58210"/>
        <dbReference type="ChEBI" id="CHEBI:76624"/>
    </reaction>
    <physiologicalReaction direction="left-to-right" evidence="20">
        <dbReference type="Rhea" id="RHEA:39756"/>
    </physiologicalReaction>
</comment>
<evidence type="ECO:0000256" key="1">
    <source>
        <dbReference type="ARBA" id="ARBA00001971"/>
    </source>
</evidence>
<comment type="similarity">
    <text evidence="5">Belongs to the cytochrome P450 family.</text>
</comment>
<feature type="binding site" description="axial binding residue" evidence="27">
    <location>
        <position position="441"/>
    </location>
    <ligand>
        <name>heme</name>
        <dbReference type="ChEBI" id="CHEBI:30413"/>
    </ligand>
    <ligandPart>
        <name>Fe</name>
        <dbReference type="ChEBI" id="CHEBI:18248"/>
    </ligandPart>
</feature>
<evidence type="ECO:0000256" key="28">
    <source>
        <dbReference type="SAM" id="MobiDB-lite"/>
    </source>
</evidence>
<evidence type="ECO:0000256" key="29">
    <source>
        <dbReference type="SAM" id="Phobius"/>
    </source>
</evidence>
<keyword evidence="18 29" id="KW-0472">Membrane</keyword>
<accession>A0A210QDG3</accession>